<evidence type="ECO:0000256" key="1">
    <source>
        <dbReference type="ARBA" id="ARBA00004123"/>
    </source>
</evidence>
<dbReference type="InterPro" id="IPR036879">
    <property type="entry name" value="TF_MADSbox_sf"/>
</dbReference>
<accession>A9USW0</accession>
<evidence type="ECO:0000313" key="7">
    <source>
        <dbReference type="EMBL" id="EDQ91135.1"/>
    </source>
</evidence>
<comment type="subcellular location">
    <subcellularLocation>
        <location evidence="1">Nucleus</location>
    </subcellularLocation>
</comment>
<feature type="domain" description="MADS-box" evidence="6">
    <location>
        <begin position="1"/>
        <end position="52"/>
    </location>
</feature>
<feature type="non-terminal residue" evidence="7">
    <location>
        <position position="1"/>
    </location>
</feature>
<dbReference type="Pfam" id="PF00319">
    <property type="entry name" value="SRF-TF"/>
    <property type="match status" value="1"/>
</dbReference>
<dbReference type="EMBL" id="CH991545">
    <property type="protein sequence ID" value="EDQ91135.1"/>
    <property type="molecule type" value="Genomic_DNA"/>
</dbReference>
<keyword evidence="5" id="KW-0539">Nucleus</keyword>
<dbReference type="InterPro" id="IPR002100">
    <property type="entry name" value="TF_MADSbox"/>
</dbReference>
<dbReference type="GO" id="GO:0046983">
    <property type="term" value="F:protein dimerization activity"/>
    <property type="evidence" value="ECO:0007669"/>
    <property type="project" value="InterPro"/>
</dbReference>
<dbReference type="GO" id="GO:0005634">
    <property type="term" value="C:nucleus"/>
    <property type="evidence" value="ECO:0007669"/>
    <property type="project" value="UniProtKB-SubCell"/>
</dbReference>
<evidence type="ECO:0000256" key="5">
    <source>
        <dbReference type="ARBA" id="ARBA00023242"/>
    </source>
</evidence>
<evidence type="ECO:0000256" key="4">
    <source>
        <dbReference type="ARBA" id="ARBA00023163"/>
    </source>
</evidence>
<keyword evidence="3" id="KW-0238">DNA-binding</keyword>
<sequence>YIKDRAKRRSLCAKRRKALMKGVYELSVSTGSDVLLLVATEDGSIFTHSSPRLKHFINDASG</sequence>
<keyword evidence="4" id="KW-0804">Transcription</keyword>
<evidence type="ECO:0000313" key="8">
    <source>
        <dbReference type="Proteomes" id="UP000001357"/>
    </source>
</evidence>
<keyword evidence="2" id="KW-0805">Transcription regulation</keyword>
<protein>
    <recommendedName>
        <fullName evidence="6">MADS-box domain-containing protein</fullName>
    </recommendedName>
</protein>
<dbReference type="Proteomes" id="UP000001357">
    <property type="component" value="Unassembled WGS sequence"/>
</dbReference>
<organism evidence="7 8">
    <name type="scientific">Monosiga brevicollis</name>
    <name type="common">Choanoflagellate</name>
    <dbReference type="NCBI Taxonomy" id="81824"/>
    <lineage>
        <taxon>Eukaryota</taxon>
        <taxon>Choanoflagellata</taxon>
        <taxon>Craspedida</taxon>
        <taxon>Salpingoecidae</taxon>
        <taxon>Monosiga</taxon>
    </lineage>
</organism>
<dbReference type="AlphaFoldDB" id="A9USW0"/>
<dbReference type="SUPFAM" id="SSF55455">
    <property type="entry name" value="SRF-like"/>
    <property type="match status" value="1"/>
</dbReference>
<dbReference type="GO" id="GO:0000978">
    <property type="term" value="F:RNA polymerase II cis-regulatory region sequence-specific DNA binding"/>
    <property type="evidence" value="ECO:0000318"/>
    <property type="project" value="GO_Central"/>
</dbReference>
<feature type="non-terminal residue" evidence="7">
    <location>
        <position position="62"/>
    </location>
</feature>
<reference evidence="7 8" key="1">
    <citation type="journal article" date="2008" name="Nature">
        <title>The genome of the choanoflagellate Monosiga brevicollis and the origin of metazoans.</title>
        <authorList>
            <consortium name="JGI Sequencing"/>
            <person name="King N."/>
            <person name="Westbrook M.J."/>
            <person name="Young S.L."/>
            <person name="Kuo A."/>
            <person name="Abedin M."/>
            <person name="Chapman J."/>
            <person name="Fairclough S."/>
            <person name="Hellsten U."/>
            <person name="Isogai Y."/>
            <person name="Letunic I."/>
            <person name="Marr M."/>
            <person name="Pincus D."/>
            <person name="Putnam N."/>
            <person name="Rokas A."/>
            <person name="Wright K.J."/>
            <person name="Zuzow R."/>
            <person name="Dirks W."/>
            <person name="Good M."/>
            <person name="Goodstein D."/>
            <person name="Lemons D."/>
            <person name="Li W."/>
            <person name="Lyons J.B."/>
            <person name="Morris A."/>
            <person name="Nichols S."/>
            <person name="Richter D.J."/>
            <person name="Salamov A."/>
            <person name="Bork P."/>
            <person name="Lim W.A."/>
            <person name="Manning G."/>
            <person name="Miller W.T."/>
            <person name="McGinnis W."/>
            <person name="Shapiro H."/>
            <person name="Tjian R."/>
            <person name="Grigoriev I.V."/>
            <person name="Rokhsar D."/>
        </authorList>
    </citation>
    <scope>NUCLEOTIDE SEQUENCE [LARGE SCALE GENOMIC DNA]</scope>
    <source>
        <strain evidence="8">MX1 / ATCC 50154</strain>
    </source>
</reference>
<dbReference type="GO" id="GO:0000981">
    <property type="term" value="F:DNA-binding transcription factor activity, RNA polymerase II-specific"/>
    <property type="evidence" value="ECO:0000318"/>
    <property type="project" value="GO_Central"/>
</dbReference>
<evidence type="ECO:0000259" key="6">
    <source>
        <dbReference type="PROSITE" id="PS50066"/>
    </source>
</evidence>
<gene>
    <name evidence="7" type="ORF">MONBRDRAFT_3712</name>
</gene>
<keyword evidence="8" id="KW-1185">Reference proteome</keyword>
<dbReference type="PROSITE" id="PS50066">
    <property type="entry name" value="MADS_BOX_2"/>
    <property type="match status" value="1"/>
</dbReference>
<dbReference type="GeneID" id="5889038"/>
<dbReference type="STRING" id="81824.A9USW0"/>
<dbReference type="SMART" id="SM00432">
    <property type="entry name" value="MADS"/>
    <property type="match status" value="1"/>
</dbReference>
<dbReference type="GO" id="GO:0045944">
    <property type="term" value="P:positive regulation of transcription by RNA polymerase II"/>
    <property type="evidence" value="ECO:0000318"/>
    <property type="project" value="GO_Central"/>
</dbReference>
<dbReference type="RefSeq" id="XP_001743557.1">
    <property type="nucleotide sequence ID" value="XM_001743505.1"/>
</dbReference>
<name>A9USW0_MONBE</name>
<evidence type="ECO:0000256" key="3">
    <source>
        <dbReference type="ARBA" id="ARBA00023125"/>
    </source>
</evidence>
<dbReference type="KEGG" id="mbr:MONBRDRAFT_3712"/>
<proteinExistence type="predicted"/>
<dbReference type="InParanoid" id="A9USW0"/>
<evidence type="ECO:0000256" key="2">
    <source>
        <dbReference type="ARBA" id="ARBA00023015"/>
    </source>
</evidence>
<dbReference type="Gene3D" id="3.40.1810.10">
    <property type="entry name" value="Transcription factor, MADS-box"/>
    <property type="match status" value="1"/>
</dbReference>